<dbReference type="Gene3D" id="3.20.20.80">
    <property type="entry name" value="Glycosidases"/>
    <property type="match status" value="1"/>
</dbReference>
<dbReference type="InterPro" id="IPR017853">
    <property type="entry name" value="GH"/>
</dbReference>
<evidence type="ECO:0000256" key="4">
    <source>
        <dbReference type="ARBA" id="ARBA00023001"/>
    </source>
</evidence>
<keyword evidence="6 8" id="KW-0326">Glycosidase</keyword>
<dbReference type="InterPro" id="IPR018087">
    <property type="entry name" value="Glyco_hydro_5_CS"/>
</dbReference>
<dbReference type="KEGG" id="vpy:HZI73_17335"/>
<keyword evidence="7" id="KW-0624">Polysaccharide degradation</keyword>
<name>A0A8J8MPK8_9FIRM</name>
<evidence type="ECO:0000256" key="8">
    <source>
        <dbReference type="RuleBase" id="RU361153"/>
    </source>
</evidence>
<dbReference type="GO" id="GO:0030245">
    <property type="term" value="P:cellulose catabolic process"/>
    <property type="evidence" value="ECO:0007669"/>
    <property type="project" value="UniProtKB-KW"/>
</dbReference>
<evidence type="ECO:0000256" key="7">
    <source>
        <dbReference type="ARBA" id="ARBA00023326"/>
    </source>
</evidence>
<evidence type="ECO:0000259" key="9">
    <source>
        <dbReference type="Pfam" id="PF00150"/>
    </source>
</evidence>
<dbReference type="Proteomes" id="UP000683246">
    <property type="component" value="Chromosome"/>
</dbReference>
<accession>A0A8J8MPK8</accession>
<dbReference type="Pfam" id="PF00150">
    <property type="entry name" value="Cellulase"/>
    <property type="match status" value="1"/>
</dbReference>
<dbReference type="InterPro" id="IPR001547">
    <property type="entry name" value="Glyco_hydro_5"/>
</dbReference>
<evidence type="ECO:0000256" key="1">
    <source>
        <dbReference type="ARBA" id="ARBA00000966"/>
    </source>
</evidence>
<dbReference type="GO" id="GO:0008810">
    <property type="term" value="F:cellulase activity"/>
    <property type="evidence" value="ECO:0007669"/>
    <property type="project" value="UniProtKB-EC"/>
</dbReference>
<dbReference type="PANTHER" id="PTHR35923">
    <property type="entry name" value="MAJOR EXTRACELLULAR ENDOGLUCANASE"/>
    <property type="match status" value="1"/>
</dbReference>
<evidence type="ECO:0000313" key="10">
    <source>
        <dbReference type="EMBL" id="QUI25772.1"/>
    </source>
</evidence>
<keyword evidence="4" id="KW-0136">Cellulose degradation</keyword>
<dbReference type="EC" id="3.2.1.4" evidence="2"/>
<evidence type="ECO:0000256" key="6">
    <source>
        <dbReference type="ARBA" id="ARBA00023295"/>
    </source>
</evidence>
<evidence type="ECO:0000256" key="3">
    <source>
        <dbReference type="ARBA" id="ARBA00022801"/>
    </source>
</evidence>
<evidence type="ECO:0000256" key="2">
    <source>
        <dbReference type="ARBA" id="ARBA00012601"/>
    </source>
</evidence>
<protein>
    <recommendedName>
        <fullName evidence="2">cellulase</fullName>
        <ecNumber evidence="2">3.2.1.4</ecNumber>
    </recommendedName>
</protein>
<keyword evidence="5" id="KW-0119">Carbohydrate metabolism</keyword>
<sequence length="430" mass="49359">MSTNGTMTNVLTQESGTVQVEPQSTAFVGDDDWLHVEGNQIVDKHGNPVWLTGTNWFGFNTGTNCFDGIWTCNMKEALDEMANRGINILRVPISTEILHQWSNGIYPRPNVNTYTNPELEGKNSLEIFDAFLQICKTNGMKVMLDVHSAKTDAMGHFHPLWYHDHITTEIFYETWEWVANRYKNDDTILAFDLQNEPHGKAYQSGASAIWNDSNSVNNWKKVAEICAKRILAINPNVLIIVEGIETYPKEGFDYTSNQEKDYYGYWWGGNLRGVKDYPIDLGTGQKQLVYSPHDYGPDVHQQSWFYPGFNQNTLYQDVWKDNWAYIMEDQIAPLFVGEWGGSLNGDNGIWMHAIRDYMIQNKIHHTFWCYNANSGDTGGLVDYSFIKWDEEKYNFLKSALWQNSQGQFIGLDHKQPLGNNGITITAFYNQ</sequence>
<comment type="catalytic activity">
    <reaction evidence="1">
        <text>Endohydrolysis of (1-&gt;4)-beta-D-glucosidic linkages in cellulose, lichenin and cereal beta-D-glucans.</text>
        <dbReference type="EC" id="3.2.1.4"/>
    </reaction>
</comment>
<reference evidence="10" key="1">
    <citation type="submission" date="2020-07" db="EMBL/GenBank/DDBJ databases">
        <title>Vallitalea pronyensis genome.</title>
        <authorList>
            <person name="Postec A."/>
        </authorList>
    </citation>
    <scope>NUCLEOTIDE SEQUENCE</scope>
    <source>
        <strain evidence="10">FatNI3</strain>
    </source>
</reference>
<gene>
    <name evidence="10" type="ORF">HZI73_17335</name>
</gene>
<dbReference type="PANTHER" id="PTHR35923:SF2">
    <property type="entry name" value="ENDOGLUCANASE"/>
    <property type="match status" value="1"/>
</dbReference>
<dbReference type="AlphaFoldDB" id="A0A8J8MPK8"/>
<comment type="similarity">
    <text evidence="8">Belongs to the glycosyl hydrolase 5 (cellulase A) family.</text>
</comment>
<feature type="domain" description="Glycoside hydrolase family 5" evidence="9">
    <location>
        <begin position="42"/>
        <end position="374"/>
    </location>
</feature>
<organism evidence="10 11">
    <name type="scientific">Vallitalea pronyensis</name>
    <dbReference type="NCBI Taxonomy" id="1348613"/>
    <lineage>
        <taxon>Bacteria</taxon>
        <taxon>Bacillati</taxon>
        <taxon>Bacillota</taxon>
        <taxon>Clostridia</taxon>
        <taxon>Lachnospirales</taxon>
        <taxon>Vallitaleaceae</taxon>
        <taxon>Vallitalea</taxon>
    </lineage>
</organism>
<evidence type="ECO:0000313" key="11">
    <source>
        <dbReference type="Proteomes" id="UP000683246"/>
    </source>
</evidence>
<evidence type="ECO:0000256" key="5">
    <source>
        <dbReference type="ARBA" id="ARBA00023277"/>
    </source>
</evidence>
<keyword evidence="11" id="KW-1185">Reference proteome</keyword>
<dbReference type="SUPFAM" id="SSF51445">
    <property type="entry name" value="(Trans)glycosidases"/>
    <property type="match status" value="1"/>
</dbReference>
<keyword evidence="3 8" id="KW-0378">Hydrolase</keyword>
<dbReference type="EMBL" id="CP058649">
    <property type="protein sequence ID" value="QUI25772.1"/>
    <property type="molecule type" value="Genomic_DNA"/>
</dbReference>
<proteinExistence type="inferred from homology"/>
<dbReference type="PROSITE" id="PS00659">
    <property type="entry name" value="GLYCOSYL_HYDROL_F5"/>
    <property type="match status" value="1"/>
</dbReference>